<dbReference type="PROSITE" id="PS50404">
    <property type="entry name" value="GST_NTER"/>
    <property type="match status" value="1"/>
</dbReference>
<organism evidence="3 4">
    <name type="scientific">Alkalicaulis satelles</name>
    <dbReference type="NCBI Taxonomy" id="2609175"/>
    <lineage>
        <taxon>Bacteria</taxon>
        <taxon>Pseudomonadati</taxon>
        <taxon>Pseudomonadota</taxon>
        <taxon>Alphaproteobacteria</taxon>
        <taxon>Maricaulales</taxon>
        <taxon>Maricaulaceae</taxon>
        <taxon>Alkalicaulis</taxon>
    </lineage>
</organism>
<reference evidence="3 4" key="1">
    <citation type="submission" date="2019-09" db="EMBL/GenBank/DDBJ databases">
        <authorList>
            <person name="Kevbrin V."/>
            <person name="Grouzdev D.S."/>
        </authorList>
    </citation>
    <scope>NUCLEOTIDE SEQUENCE [LARGE SCALE GENOMIC DNA]</scope>
    <source>
        <strain evidence="3 4">G-192</strain>
    </source>
</reference>
<feature type="domain" description="GST C-terminal" evidence="2">
    <location>
        <begin position="91"/>
        <end position="210"/>
    </location>
</feature>
<gene>
    <name evidence="3" type="ORF">F1654_08095</name>
</gene>
<dbReference type="SUPFAM" id="SSF52833">
    <property type="entry name" value="Thioredoxin-like"/>
    <property type="match status" value="1"/>
</dbReference>
<dbReference type="InterPro" id="IPR010987">
    <property type="entry name" value="Glutathione-S-Trfase_C-like"/>
</dbReference>
<dbReference type="SUPFAM" id="SSF47616">
    <property type="entry name" value="GST C-terminal domain-like"/>
    <property type="match status" value="1"/>
</dbReference>
<proteinExistence type="predicted"/>
<evidence type="ECO:0000313" key="3">
    <source>
        <dbReference type="EMBL" id="KAA5803751.1"/>
    </source>
</evidence>
<protein>
    <submittedName>
        <fullName evidence="3">Glutathione S-transferase family protein</fullName>
    </submittedName>
</protein>
<dbReference type="PANTHER" id="PTHR44051">
    <property type="entry name" value="GLUTATHIONE S-TRANSFERASE-RELATED"/>
    <property type="match status" value="1"/>
</dbReference>
<dbReference type="InterPro" id="IPR040079">
    <property type="entry name" value="Glutathione_S-Trfase"/>
</dbReference>
<dbReference type="EMBL" id="VWOJ01000002">
    <property type="protein sequence ID" value="KAA5803751.1"/>
    <property type="molecule type" value="Genomic_DNA"/>
</dbReference>
<dbReference type="AlphaFoldDB" id="A0A5M6ZNE3"/>
<comment type="caution">
    <text evidence="3">The sequence shown here is derived from an EMBL/GenBank/DDBJ whole genome shotgun (WGS) entry which is preliminary data.</text>
</comment>
<dbReference type="Pfam" id="PF02798">
    <property type="entry name" value="GST_N"/>
    <property type="match status" value="1"/>
</dbReference>
<evidence type="ECO:0000313" key="4">
    <source>
        <dbReference type="Proteomes" id="UP000325122"/>
    </source>
</evidence>
<sequence length="210" mass="23507">MSARPDLTLFHAPMTRSIRPRWALEEMGLDYTLERVAFDRGNVGGDAYRAVNPMQKVPALKDGDQVILESTAILEYLVTKHGPTDLAVTPDEADYGRYLEWLHFAEGTMSMSVNLTLAHTFLLPEEQRNPGLAQWAIANVNRQLVQISERGLGDGRQWLAAGRFTAADISVGYMLYLLKIVKQFDGAPEPVKAYFGRIKTRPAWIRASAD</sequence>
<dbReference type="InterPro" id="IPR036282">
    <property type="entry name" value="Glutathione-S-Trfase_C_sf"/>
</dbReference>
<keyword evidence="3" id="KW-0808">Transferase</keyword>
<dbReference type="Gene3D" id="1.20.1050.10">
    <property type="match status" value="1"/>
</dbReference>
<evidence type="ECO:0000259" key="1">
    <source>
        <dbReference type="PROSITE" id="PS50404"/>
    </source>
</evidence>
<dbReference type="RefSeq" id="WP_150023020.1">
    <property type="nucleotide sequence ID" value="NZ_VWOJ01000002.1"/>
</dbReference>
<name>A0A5M6ZNE3_9PROT</name>
<keyword evidence="4" id="KW-1185">Reference proteome</keyword>
<dbReference type="InterPro" id="IPR036249">
    <property type="entry name" value="Thioredoxin-like_sf"/>
</dbReference>
<evidence type="ECO:0000259" key="2">
    <source>
        <dbReference type="PROSITE" id="PS50405"/>
    </source>
</evidence>
<dbReference type="PANTHER" id="PTHR44051:SF21">
    <property type="entry name" value="GLUTATHIONE S-TRANSFERASE FAMILY PROTEIN"/>
    <property type="match status" value="1"/>
</dbReference>
<dbReference type="SFLD" id="SFLDG00358">
    <property type="entry name" value="Main_(cytGST)"/>
    <property type="match status" value="1"/>
</dbReference>
<accession>A0A5M6ZNE3</accession>
<dbReference type="CDD" id="cd03046">
    <property type="entry name" value="GST_N_GTT1_like"/>
    <property type="match status" value="1"/>
</dbReference>
<dbReference type="SFLD" id="SFLDS00019">
    <property type="entry name" value="Glutathione_Transferase_(cytos"/>
    <property type="match status" value="1"/>
</dbReference>
<dbReference type="Proteomes" id="UP000325122">
    <property type="component" value="Unassembled WGS sequence"/>
</dbReference>
<dbReference type="InterPro" id="IPR004045">
    <property type="entry name" value="Glutathione_S-Trfase_N"/>
</dbReference>
<dbReference type="GO" id="GO:0016740">
    <property type="term" value="F:transferase activity"/>
    <property type="evidence" value="ECO:0007669"/>
    <property type="project" value="UniProtKB-KW"/>
</dbReference>
<dbReference type="Gene3D" id="3.40.30.10">
    <property type="entry name" value="Glutaredoxin"/>
    <property type="match status" value="1"/>
</dbReference>
<feature type="domain" description="GST N-terminal" evidence="1">
    <location>
        <begin position="5"/>
        <end position="85"/>
    </location>
</feature>
<dbReference type="PROSITE" id="PS50405">
    <property type="entry name" value="GST_CTER"/>
    <property type="match status" value="1"/>
</dbReference>
<dbReference type="SFLD" id="SFLDG01150">
    <property type="entry name" value="Main.1:_Beta-like"/>
    <property type="match status" value="1"/>
</dbReference>